<dbReference type="Pfam" id="PF01841">
    <property type="entry name" value="Transglut_core"/>
    <property type="match status" value="1"/>
</dbReference>
<evidence type="ECO:0000313" key="5">
    <source>
        <dbReference type="Proteomes" id="UP000663829"/>
    </source>
</evidence>
<name>A0A815P023_9BILA</name>
<evidence type="ECO:0008006" key="6">
    <source>
        <dbReference type="Google" id="ProtNLM"/>
    </source>
</evidence>
<evidence type="ECO:0000313" key="4">
    <source>
        <dbReference type="EMBL" id="CAF4318196.1"/>
    </source>
</evidence>
<dbReference type="EMBL" id="CAJNOQ010019074">
    <property type="protein sequence ID" value="CAF1442659.1"/>
    <property type="molecule type" value="Genomic_DNA"/>
</dbReference>
<dbReference type="Proteomes" id="UP000681722">
    <property type="component" value="Unassembled WGS sequence"/>
</dbReference>
<dbReference type="Proteomes" id="UP000663829">
    <property type="component" value="Unassembled WGS sequence"/>
</dbReference>
<feature type="domain" description="KY-like immunoglobulin-like" evidence="2">
    <location>
        <begin position="247"/>
        <end position="362"/>
    </location>
</feature>
<dbReference type="SUPFAM" id="SSF54001">
    <property type="entry name" value="Cysteine proteinases"/>
    <property type="match status" value="1"/>
</dbReference>
<evidence type="ECO:0000313" key="3">
    <source>
        <dbReference type="EMBL" id="CAF1442659.1"/>
    </source>
</evidence>
<gene>
    <name evidence="3" type="ORF">GPM918_LOCUS34428</name>
    <name evidence="4" type="ORF">SRO942_LOCUS35124</name>
</gene>
<evidence type="ECO:0000259" key="1">
    <source>
        <dbReference type="Pfam" id="PF01841"/>
    </source>
</evidence>
<dbReference type="InterPro" id="IPR056564">
    <property type="entry name" value="Ig-like_KY"/>
</dbReference>
<dbReference type="AlphaFoldDB" id="A0A815P023"/>
<dbReference type="PANTHER" id="PTHR46333:SF2">
    <property type="entry name" value="CYTOKINESIS PROTEIN 3"/>
    <property type="match status" value="1"/>
</dbReference>
<keyword evidence="5" id="KW-1185">Reference proteome</keyword>
<dbReference type="EMBL" id="CAJOBC010084515">
    <property type="protein sequence ID" value="CAF4318196.1"/>
    <property type="molecule type" value="Genomic_DNA"/>
</dbReference>
<protein>
    <recommendedName>
        <fullName evidence="6">Transglutaminase-like domain-containing protein</fullName>
    </recommendedName>
</protein>
<dbReference type="OrthoDB" id="6129702at2759"/>
<dbReference type="Gene3D" id="3.10.620.30">
    <property type="match status" value="1"/>
</dbReference>
<feature type="domain" description="KY-like immunoglobulin-like" evidence="2">
    <location>
        <begin position="367"/>
        <end position="483"/>
    </location>
</feature>
<sequence>MGCKCGKGSKVEPVVHPTPIHVGNTQKNYLGRRYDEDAFIDIDVTNQELKRDILDENVTVSALLETKSRNIDLNLQDPNAFNSKFCQQRQSAIDNQTYRKIVDSWPPSSLKHLSDLMREFSANKSSVDKAWIIFYWIGRNIEYDTVSYFSKNYANQSAEDVFKSRKGVCAGYGNLYKKLADEIGLKCENTSGYSKGYGFELGEAALADTDHAWNFVEIENRWPDEMIYHHLPENEQWQLLAHPISKQDFLSLPKTYPTYFELKLEMIVPKFSPTVSLLKGKPYTIIILKTPLDVDIIANLQLHKVAVKGGERIVYDKKKGYYKCYFAPQSSGLHKIHIYAKRKGTEGTYPSAIAFDFDVKGPLNSSISYPKTWEPYFNLNLEVLHPRNSFFLYLKDNVVSAEILIRAPAGVALIGSLKDSDNQKVTGGDQVYFNNRKSLWRCQFAPPKNGKFVITIFAKKETETGTYPCALEFELIATHLKSPISYPKTWQCFHDYQMEVVAPQNSRFGVWPPGASYCEILIRAPDDIQLTSKIAKDEKTIENGDLIQYDAEKELFHCLFAPRSAGTHTLTIFAKRTSDIDTTSSSAVQFGLNVTELKRSIRFPVIYTRFETDRCRIFEPLNGVIKRGSNVHFHWQIPNASEVKLMSDSEWKTVDSYENNILKHQLKLTNEKEVTVYGKYKDGNKFTGLAKYNVE</sequence>
<organism evidence="3 5">
    <name type="scientific">Didymodactylos carnosus</name>
    <dbReference type="NCBI Taxonomy" id="1234261"/>
    <lineage>
        <taxon>Eukaryota</taxon>
        <taxon>Metazoa</taxon>
        <taxon>Spiralia</taxon>
        <taxon>Gnathifera</taxon>
        <taxon>Rotifera</taxon>
        <taxon>Eurotatoria</taxon>
        <taxon>Bdelloidea</taxon>
        <taxon>Philodinida</taxon>
        <taxon>Philodinidae</taxon>
        <taxon>Didymodactylos</taxon>
    </lineage>
</organism>
<feature type="domain" description="Transglutaminase-like" evidence="1">
    <location>
        <begin position="119"/>
        <end position="222"/>
    </location>
</feature>
<proteinExistence type="predicted"/>
<dbReference type="PANTHER" id="PTHR46333">
    <property type="entry name" value="CYTOKINESIS PROTEIN 3"/>
    <property type="match status" value="1"/>
</dbReference>
<dbReference type="Pfam" id="PF23265">
    <property type="entry name" value="Ig-like_KY"/>
    <property type="match status" value="2"/>
</dbReference>
<comment type="caution">
    <text evidence="3">The sequence shown here is derived from an EMBL/GenBank/DDBJ whole genome shotgun (WGS) entry which is preliminary data.</text>
</comment>
<accession>A0A815P023</accession>
<dbReference type="GO" id="GO:0005737">
    <property type="term" value="C:cytoplasm"/>
    <property type="evidence" value="ECO:0007669"/>
    <property type="project" value="TreeGrafter"/>
</dbReference>
<dbReference type="InterPro" id="IPR038765">
    <property type="entry name" value="Papain-like_cys_pep_sf"/>
</dbReference>
<reference evidence="3" key="1">
    <citation type="submission" date="2021-02" db="EMBL/GenBank/DDBJ databases">
        <authorList>
            <person name="Nowell W R."/>
        </authorList>
    </citation>
    <scope>NUCLEOTIDE SEQUENCE</scope>
</reference>
<dbReference type="InterPro" id="IPR052557">
    <property type="entry name" value="CAP/Cytokinesis_protein"/>
</dbReference>
<evidence type="ECO:0000259" key="2">
    <source>
        <dbReference type="Pfam" id="PF23265"/>
    </source>
</evidence>
<dbReference type="InterPro" id="IPR002931">
    <property type="entry name" value="Transglutaminase-like"/>
</dbReference>